<dbReference type="PANTHER" id="PTHR11469">
    <property type="entry name" value="GLUCOSE-6-PHOSPHATE ISOMERASE"/>
    <property type="match status" value="1"/>
</dbReference>
<accession>A0A7L6N2U9</accession>
<dbReference type="CDD" id="cd05015">
    <property type="entry name" value="SIS_PGI_1"/>
    <property type="match status" value="1"/>
</dbReference>
<comment type="catalytic activity">
    <reaction evidence="7 8 9">
        <text>alpha-D-glucose 6-phosphate = beta-D-fructose 6-phosphate</text>
        <dbReference type="Rhea" id="RHEA:11816"/>
        <dbReference type="ChEBI" id="CHEBI:57634"/>
        <dbReference type="ChEBI" id="CHEBI:58225"/>
        <dbReference type="EC" id="5.3.1.9"/>
    </reaction>
</comment>
<dbReference type="FunFam" id="3.40.50.10490:FF:000016">
    <property type="entry name" value="Glucose-6-phosphate isomerase"/>
    <property type="match status" value="1"/>
</dbReference>
<dbReference type="GO" id="GO:0006096">
    <property type="term" value="P:glycolytic process"/>
    <property type="evidence" value="ECO:0007669"/>
    <property type="project" value="UniProtKB-UniRule"/>
</dbReference>
<comment type="caution">
    <text evidence="8">Lacks conserved residue(s) required for the propagation of feature annotation.</text>
</comment>
<dbReference type="AlphaFoldDB" id="A0A7L6N2U9"/>
<dbReference type="Pfam" id="PF00342">
    <property type="entry name" value="PGI"/>
    <property type="match status" value="1"/>
</dbReference>
<dbReference type="SUPFAM" id="SSF53697">
    <property type="entry name" value="SIS domain"/>
    <property type="match status" value="1"/>
</dbReference>
<protein>
    <recommendedName>
        <fullName evidence="8">Glucose-6-phosphate isomerase</fullName>
        <shortName evidence="8">GPI</shortName>
        <ecNumber evidence="8">5.3.1.9</ecNumber>
    </recommendedName>
    <alternativeName>
        <fullName evidence="8">Phosphoglucose isomerase</fullName>
        <shortName evidence="8">PGI</shortName>
    </alternativeName>
    <alternativeName>
        <fullName evidence="8">Phosphohexose isomerase</fullName>
        <shortName evidence="8">PHI</shortName>
    </alternativeName>
</protein>
<gene>
    <name evidence="8" type="primary">pgi</name>
    <name evidence="10" type="ORF">HF295_06365</name>
</gene>
<comment type="similarity">
    <text evidence="2 8 9">Belongs to the GPI family.</text>
</comment>
<dbReference type="InterPro" id="IPR035476">
    <property type="entry name" value="SIS_PGI_1"/>
</dbReference>
<keyword evidence="5 8" id="KW-0324">Glycolysis</keyword>
<dbReference type="Proteomes" id="UP000512167">
    <property type="component" value="Chromosome"/>
</dbReference>
<keyword evidence="3 8" id="KW-0312">Gluconeogenesis</keyword>
<evidence type="ECO:0000256" key="3">
    <source>
        <dbReference type="ARBA" id="ARBA00022432"/>
    </source>
</evidence>
<dbReference type="RefSeq" id="WP_312031332.1">
    <property type="nucleotide sequence ID" value="NZ_CP051151.1"/>
</dbReference>
<dbReference type="FunFam" id="3.40.50.10490:FF:000015">
    <property type="entry name" value="Glucose-6-phosphate isomerase"/>
    <property type="match status" value="1"/>
</dbReference>
<dbReference type="InterPro" id="IPR001672">
    <property type="entry name" value="G6P_Isomerase"/>
</dbReference>
<feature type="active site" description="Proton donor" evidence="8">
    <location>
        <position position="286"/>
    </location>
</feature>
<dbReference type="GO" id="GO:0051156">
    <property type="term" value="P:glucose 6-phosphate metabolic process"/>
    <property type="evidence" value="ECO:0007669"/>
    <property type="project" value="TreeGrafter"/>
</dbReference>
<dbReference type="InterPro" id="IPR018189">
    <property type="entry name" value="Phosphoglucose_isomerase_CS"/>
</dbReference>
<evidence type="ECO:0000256" key="4">
    <source>
        <dbReference type="ARBA" id="ARBA00022490"/>
    </source>
</evidence>
<dbReference type="UniPathway" id="UPA00109">
    <property type="reaction ID" value="UER00181"/>
</dbReference>
<dbReference type="PANTHER" id="PTHR11469:SF1">
    <property type="entry name" value="GLUCOSE-6-PHOSPHATE ISOMERASE"/>
    <property type="match status" value="1"/>
</dbReference>
<dbReference type="GO" id="GO:0004347">
    <property type="term" value="F:glucose-6-phosphate isomerase activity"/>
    <property type="evidence" value="ECO:0007669"/>
    <property type="project" value="UniProtKB-UniRule"/>
</dbReference>
<dbReference type="NCBIfam" id="NF010697">
    <property type="entry name" value="PRK14097.1"/>
    <property type="match status" value="1"/>
</dbReference>
<evidence type="ECO:0000256" key="1">
    <source>
        <dbReference type="ARBA" id="ARBA00004926"/>
    </source>
</evidence>
<keyword evidence="6 8" id="KW-0413">Isomerase</keyword>
<evidence type="ECO:0000313" key="10">
    <source>
        <dbReference type="EMBL" id="QLY40493.1"/>
    </source>
</evidence>
<evidence type="ECO:0000256" key="9">
    <source>
        <dbReference type="RuleBase" id="RU000612"/>
    </source>
</evidence>
<evidence type="ECO:0000256" key="7">
    <source>
        <dbReference type="ARBA" id="ARBA00029321"/>
    </source>
</evidence>
<evidence type="ECO:0000256" key="8">
    <source>
        <dbReference type="HAMAP-Rule" id="MF_00473"/>
    </source>
</evidence>
<evidence type="ECO:0000256" key="2">
    <source>
        <dbReference type="ARBA" id="ARBA00006604"/>
    </source>
</evidence>
<comment type="function">
    <text evidence="8">Catalyzes the reversible isomerization of glucose-6-phosphate to fructose-6-phosphate.</text>
</comment>
<comment type="pathway">
    <text evidence="8">Carbohydrate biosynthesis; gluconeogenesis.</text>
</comment>
<dbReference type="GO" id="GO:0005829">
    <property type="term" value="C:cytosol"/>
    <property type="evidence" value="ECO:0007669"/>
    <property type="project" value="TreeGrafter"/>
</dbReference>
<dbReference type="PROSITE" id="PS00765">
    <property type="entry name" value="P_GLUCOSE_ISOMERASE_1"/>
    <property type="match status" value="1"/>
</dbReference>
<organism evidence="10 11">
    <name type="scientific">Hujiaoplasma nucleasis</name>
    <dbReference type="NCBI Taxonomy" id="2725268"/>
    <lineage>
        <taxon>Bacteria</taxon>
        <taxon>Bacillati</taxon>
        <taxon>Mycoplasmatota</taxon>
        <taxon>Mollicutes</taxon>
        <taxon>Candidatus Izemoplasmatales</taxon>
        <taxon>Hujiaoplasmataceae</taxon>
        <taxon>Hujiaoplasma</taxon>
    </lineage>
</organism>
<dbReference type="EMBL" id="CP051151">
    <property type="protein sequence ID" value="QLY40493.1"/>
    <property type="molecule type" value="Genomic_DNA"/>
</dbReference>
<comment type="subcellular location">
    <subcellularLocation>
        <location evidence="8">Cytoplasm</location>
    </subcellularLocation>
</comment>
<dbReference type="HAMAP" id="MF_00473">
    <property type="entry name" value="G6P_isomerase"/>
    <property type="match status" value="1"/>
</dbReference>
<dbReference type="PROSITE" id="PS00174">
    <property type="entry name" value="P_GLUCOSE_ISOMERASE_2"/>
    <property type="match status" value="1"/>
</dbReference>
<dbReference type="InterPro" id="IPR035482">
    <property type="entry name" value="SIS_PGI_2"/>
</dbReference>
<dbReference type="UniPathway" id="UPA00138"/>
<evidence type="ECO:0000313" key="11">
    <source>
        <dbReference type="Proteomes" id="UP000512167"/>
    </source>
</evidence>
<feature type="active site" evidence="8">
    <location>
        <position position="421"/>
    </location>
</feature>
<dbReference type="Gene3D" id="3.40.50.10490">
    <property type="entry name" value="Glucose-6-phosphate isomerase like protein, domain 1"/>
    <property type="match status" value="2"/>
</dbReference>
<evidence type="ECO:0000256" key="6">
    <source>
        <dbReference type="ARBA" id="ARBA00023235"/>
    </source>
</evidence>
<dbReference type="PROSITE" id="PS51463">
    <property type="entry name" value="P_GLUCOSE_ISOMERASE_3"/>
    <property type="match status" value="1"/>
</dbReference>
<keyword evidence="4 8" id="KW-0963">Cytoplasm</keyword>
<evidence type="ECO:0000256" key="5">
    <source>
        <dbReference type="ARBA" id="ARBA00023152"/>
    </source>
</evidence>
<dbReference type="PRINTS" id="PR00662">
    <property type="entry name" value="G6PISOMERASE"/>
</dbReference>
<proteinExistence type="inferred from homology"/>
<dbReference type="GO" id="GO:0006094">
    <property type="term" value="P:gluconeogenesis"/>
    <property type="evidence" value="ECO:0007669"/>
    <property type="project" value="UniProtKB-UniRule"/>
</dbReference>
<name>A0A7L6N2U9_9MOLU</name>
<dbReference type="EC" id="5.3.1.9" evidence="8"/>
<dbReference type="CDD" id="cd05016">
    <property type="entry name" value="SIS_PGI_2"/>
    <property type="match status" value="1"/>
</dbReference>
<keyword evidence="11" id="KW-1185">Reference proteome</keyword>
<dbReference type="KEGG" id="tbk:HF295_06365"/>
<reference evidence="10 11" key="1">
    <citation type="submission" date="2020-04" db="EMBL/GenBank/DDBJ databases">
        <authorList>
            <person name="Zheng R.K."/>
            <person name="Sun C.M."/>
        </authorList>
    </citation>
    <scope>NUCLEOTIDE SEQUENCE [LARGE SCALE GENOMIC DNA]</scope>
    <source>
        <strain evidence="11">zrk29</strain>
    </source>
</reference>
<dbReference type="GO" id="GO:0097367">
    <property type="term" value="F:carbohydrate derivative binding"/>
    <property type="evidence" value="ECO:0007669"/>
    <property type="project" value="InterPro"/>
</dbReference>
<dbReference type="InterPro" id="IPR046348">
    <property type="entry name" value="SIS_dom_sf"/>
</dbReference>
<dbReference type="GO" id="GO:0048029">
    <property type="term" value="F:monosaccharide binding"/>
    <property type="evidence" value="ECO:0007669"/>
    <property type="project" value="TreeGrafter"/>
</dbReference>
<sequence length="444" mass="50310">MKEKYLNLNYNNVLPFVELSDLKLMQKEINQARKTLDEKTGLGNDYIGWTNLVDEISPELIDDIQITAKKIKKQSDVLVVIGIGGSYLGAKAAIEYMKPYFPKRKSLEVVFAGQNLSSTYLSELLDYLKKKDFTVNVISKSGTTTEPAVAFRAIKQLLEEKYSYDEVKERIIATTDASKGALRTLADQEGYKTYIVPDDIGGRFSVLTPVGLLPIAAAGIDIKKMLRGAKAAKRNYKVKDIYKNDVHMYVALRNLLYRKGFALELLVNNEPKLNYFSEWWKQLFGESEGKDLKGLFVSSASFTTDLHSLGQFIQEGKKVLFETMIDIQEPEKDLYIGHDKNNLDQLNYLENKSVDYVNRQALKGTMLAHLDGQTPNMLITIPKIDAYSFGYLVYFFELACGISGYVLNVNPFNQPGVESYKKNMFALLDKPGYESLSKELKERI</sequence>
<comment type="pathway">
    <text evidence="1 8 9">Carbohydrate degradation; glycolysis; D-glyceraldehyde 3-phosphate and glycerone phosphate from D-glucose: step 2/4.</text>
</comment>